<evidence type="ECO:0000313" key="3">
    <source>
        <dbReference type="Proteomes" id="UP000673552"/>
    </source>
</evidence>
<name>A0A836G1I1_9TRYP</name>
<feature type="region of interest" description="Disordered" evidence="1">
    <location>
        <begin position="81"/>
        <end position="114"/>
    </location>
</feature>
<dbReference type="AlphaFoldDB" id="A0A836G1I1"/>
<reference evidence="2 3" key="1">
    <citation type="submission" date="2021-03" db="EMBL/GenBank/DDBJ databases">
        <title>Leishmania (Mundinia) martiniquensis Genome sequencing and assembly.</title>
        <authorList>
            <person name="Almutairi H."/>
            <person name="Gatherer D."/>
        </authorList>
    </citation>
    <scope>NUCLEOTIDE SEQUENCE [LARGE SCALE GENOMIC DNA]</scope>
    <source>
        <strain evidence="2">LSCM1</strain>
    </source>
</reference>
<dbReference type="OrthoDB" id="273779at2759"/>
<keyword evidence="3" id="KW-1185">Reference proteome</keyword>
<dbReference type="KEGG" id="lmat:92510773"/>
<proteinExistence type="predicted"/>
<comment type="caution">
    <text evidence="2">The sequence shown here is derived from an EMBL/GenBank/DDBJ whole genome shotgun (WGS) entry which is preliminary data.</text>
</comment>
<dbReference type="GeneID" id="92510773"/>
<gene>
    <name evidence="2" type="ORF">LSCM1_00615</name>
</gene>
<organism evidence="2 3">
    <name type="scientific">Leishmania martiniquensis</name>
    <dbReference type="NCBI Taxonomy" id="1580590"/>
    <lineage>
        <taxon>Eukaryota</taxon>
        <taxon>Discoba</taxon>
        <taxon>Euglenozoa</taxon>
        <taxon>Kinetoplastea</taxon>
        <taxon>Metakinetoplastina</taxon>
        <taxon>Trypanosomatida</taxon>
        <taxon>Trypanosomatidae</taxon>
        <taxon>Leishmaniinae</taxon>
        <taxon>Leishmania</taxon>
    </lineage>
</organism>
<dbReference type="RefSeq" id="XP_067174366.1">
    <property type="nucleotide sequence ID" value="XM_067318261.1"/>
</dbReference>
<accession>A0A836G1I1</accession>
<feature type="compositionally biased region" description="Basic residues" evidence="1">
    <location>
        <begin position="101"/>
        <end position="114"/>
    </location>
</feature>
<feature type="compositionally biased region" description="Basic residues" evidence="1">
    <location>
        <begin position="182"/>
        <end position="195"/>
    </location>
</feature>
<evidence type="ECO:0000313" key="2">
    <source>
        <dbReference type="EMBL" id="KAG5464429.1"/>
    </source>
</evidence>
<dbReference type="Proteomes" id="UP000673552">
    <property type="component" value="Chromosome 36"/>
</dbReference>
<feature type="compositionally biased region" description="Basic residues" evidence="1">
    <location>
        <begin position="262"/>
        <end position="287"/>
    </location>
</feature>
<feature type="compositionally biased region" description="Basic residues" evidence="1">
    <location>
        <begin position="222"/>
        <end position="254"/>
    </location>
</feature>
<evidence type="ECO:0000256" key="1">
    <source>
        <dbReference type="SAM" id="MobiDB-lite"/>
    </source>
</evidence>
<feature type="region of interest" description="Disordered" evidence="1">
    <location>
        <begin position="365"/>
        <end position="395"/>
    </location>
</feature>
<sequence length="476" mass="54038">MFSRSIPALLRRRPPFASFFKAVSAPLGKARQAQRMQTAGVLWRRTAPKFGIRFCAPRVGAALRIYRKEGKAINRQLQMTSKPALRSRGARPRSTPTRTPASKRRATYAKLSRQSKRKAVTPFAVFRTEVMRRTKLPYTAANRKRVLRLWIMTGQQRSLSAPKRVEMAVRLLKKDRKRVKKLSMKKKIRRPRARRAAATNTKKSASRNRGTAVRSKSLTLAKKPKKALRSRHSRKAVAHRSKKSMRARAPRRVPPKGAVSKGRARKISASRKAGASRRQLRRVRRAASAKSRPQLRVATRRAKAGRRQRNPYIRFYRHMRMTGLIPNQPREVGSHQIKALWMETHSLKGLNRRIARATQLLEERTGSKSMISPPPVSIPPQKHRSPKSLSSIPSRVPAARKGLSTFPLKQSEIKVPSYYNRNPFGATYAALLPMLREIPSSTRMAQVAKAWTRTTVKNDKRSAKARIAAVAEALKK</sequence>
<protein>
    <recommendedName>
        <fullName evidence="4">Mkiaa0324 protein-like protein</fullName>
    </recommendedName>
</protein>
<evidence type="ECO:0008006" key="4">
    <source>
        <dbReference type="Google" id="ProtNLM"/>
    </source>
</evidence>
<dbReference type="EMBL" id="JAFEUZ010000036">
    <property type="protein sequence ID" value="KAG5464429.1"/>
    <property type="molecule type" value="Genomic_DNA"/>
</dbReference>
<feature type="region of interest" description="Disordered" evidence="1">
    <location>
        <begin position="182"/>
        <end position="305"/>
    </location>
</feature>